<dbReference type="CDD" id="cd02966">
    <property type="entry name" value="TlpA_like_family"/>
    <property type="match status" value="1"/>
</dbReference>
<dbReference type="EMBL" id="QWGA01000003">
    <property type="protein sequence ID" value="RIJ31851.1"/>
    <property type="molecule type" value="Genomic_DNA"/>
</dbReference>
<dbReference type="RefSeq" id="WP_119453340.1">
    <property type="nucleotide sequence ID" value="NZ_QWGA01000003.1"/>
</dbReference>
<dbReference type="InterPro" id="IPR013740">
    <property type="entry name" value="Redoxin"/>
</dbReference>
<dbReference type="Gene3D" id="3.40.30.10">
    <property type="entry name" value="Glutaredoxin"/>
    <property type="match status" value="1"/>
</dbReference>
<dbReference type="InterPro" id="IPR050553">
    <property type="entry name" value="Thioredoxin_ResA/DsbE_sf"/>
</dbReference>
<keyword evidence="3" id="KW-0676">Redox-active center</keyword>
<dbReference type="InterPro" id="IPR036249">
    <property type="entry name" value="Thioredoxin-like_sf"/>
</dbReference>
<keyword evidence="2" id="KW-0201">Cytochrome c-type biogenesis</keyword>
<dbReference type="Proteomes" id="UP000265845">
    <property type="component" value="Unassembled WGS sequence"/>
</dbReference>
<evidence type="ECO:0000256" key="3">
    <source>
        <dbReference type="ARBA" id="ARBA00023284"/>
    </source>
</evidence>
<sequence length="196" mass="21238">MSRLVKFAIPALIVIGLVVVSLTLLQATSKGGSKDEIANLATGSIAALDVSKRGEPVSTAAFDGPDGEEVTLADFEGRNILVNFWATWCGPCEREMPSLAALQTSKGDENFQVVAISIDAEEDRDYARQRLQELTGGVIDFYFVPPERWEVVYESGARGFPTTVIYDETGSEIARLSGEAAWDSYEAIALIEAIKN</sequence>
<protein>
    <submittedName>
        <fullName evidence="5">TlpA family protein disulfide reductase</fullName>
    </submittedName>
</protein>
<reference evidence="5 6" key="1">
    <citation type="submission" date="2018-08" db="EMBL/GenBank/DDBJ databases">
        <title>Henriciella mobilis sp. nov., isolated from seawater.</title>
        <authorList>
            <person name="Cheng H."/>
            <person name="Wu Y.-H."/>
            <person name="Xu X.-W."/>
            <person name="Guo L.-L."/>
        </authorList>
    </citation>
    <scope>NUCLEOTIDE SEQUENCE [LARGE SCALE GENOMIC DNA]</scope>
    <source>
        <strain evidence="5 6">CCUG67844</strain>
    </source>
</reference>
<organism evidence="5 6">
    <name type="scientific">Henriciella algicola</name>
    <dbReference type="NCBI Taxonomy" id="1608422"/>
    <lineage>
        <taxon>Bacteria</taxon>
        <taxon>Pseudomonadati</taxon>
        <taxon>Pseudomonadota</taxon>
        <taxon>Alphaproteobacteria</taxon>
        <taxon>Hyphomonadales</taxon>
        <taxon>Hyphomonadaceae</taxon>
        <taxon>Henriciella</taxon>
    </lineage>
</organism>
<feature type="domain" description="Thioredoxin" evidence="4">
    <location>
        <begin position="51"/>
        <end position="196"/>
    </location>
</feature>
<dbReference type="PROSITE" id="PS00194">
    <property type="entry name" value="THIOREDOXIN_1"/>
    <property type="match status" value="1"/>
</dbReference>
<dbReference type="InterPro" id="IPR017937">
    <property type="entry name" value="Thioredoxin_CS"/>
</dbReference>
<dbReference type="SUPFAM" id="SSF52833">
    <property type="entry name" value="Thioredoxin-like"/>
    <property type="match status" value="1"/>
</dbReference>
<dbReference type="Pfam" id="PF08534">
    <property type="entry name" value="Redoxin"/>
    <property type="match status" value="1"/>
</dbReference>
<dbReference type="GO" id="GO:0015036">
    <property type="term" value="F:disulfide oxidoreductase activity"/>
    <property type="evidence" value="ECO:0007669"/>
    <property type="project" value="UniProtKB-ARBA"/>
</dbReference>
<comment type="caution">
    <text evidence="5">The sequence shown here is derived from an EMBL/GenBank/DDBJ whole genome shotgun (WGS) entry which is preliminary data.</text>
</comment>
<evidence type="ECO:0000313" key="5">
    <source>
        <dbReference type="EMBL" id="RIJ31851.1"/>
    </source>
</evidence>
<comment type="subcellular location">
    <subcellularLocation>
        <location evidence="1">Cell envelope</location>
    </subcellularLocation>
</comment>
<dbReference type="PROSITE" id="PS51352">
    <property type="entry name" value="THIOREDOXIN_2"/>
    <property type="match status" value="1"/>
</dbReference>
<dbReference type="AlphaFoldDB" id="A0A399RM98"/>
<dbReference type="PANTHER" id="PTHR42852:SF18">
    <property type="entry name" value="CHROMOSOME UNDETERMINED SCAFFOLD_47, WHOLE GENOME SHOTGUN SEQUENCE"/>
    <property type="match status" value="1"/>
</dbReference>
<dbReference type="GO" id="GO:0030313">
    <property type="term" value="C:cell envelope"/>
    <property type="evidence" value="ECO:0007669"/>
    <property type="project" value="UniProtKB-SubCell"/>
</dbReference>
<dbReference type="GO" id="GO:0017004">
    <property type="term" value="P:cytochrome complex assembly"/>
    <property type="evidence" value="ECO:0007669"/>
    <property type="project" value="UniProtKB-KW"/>
</dbReference>
<gene>
    <name evidence="5" type="ORF">D1222_06315</name>
</gene>
<name>A0A399RM98_9PROT</name>
<evidence type="ECO:0000259" key="4">
    <source>
        <dbReference type="PROSITE" id="PS51352"/>
    </source>
</evidence>
<evidence type="ECO:0000256" key="1">
    <source>
        <dbReference type="ARBA" id="ARBA00004196"/>
    </source>
</evidence>
<evidence type="ECO:0000256" key="2">
    <source>
        <dbReference type="ARBA" id="ARBA00022748"/>
    </source>
</evidence>
<dbReference type="InterPro" id="IPR013766">
    <property type="entry name" value="Thioredoxin_domain"/>
</dbReference>
<accession>A0A399RM98</accession>
<evidence type="ECO:0000313" key="6">
    <source>
        <dbReference type="Proteomes" id="UP000265845"/>
    </source>
</evidence>
<dbReference type="OrthoDB" id="9799347at2"/>
<keyword evidence="6" id="KW-1185">Reference proteome</keyword>
<dbReference type="PANTHER" id="PTHR42852">
    <property type="entry name" value="THIOL:DISULFIDE INTERCHANGE PROTEIN DSBE"/>
    <property type="match status" value="1"/>
</dbReference>
<proteinExistence type="predicted"/>